<dbReference type="RefSeq" id="WP_009533832.1">
    <property type="nucleotide sequence ID" value="NZ_CAUTAZ010000003.1"/>
</dbReference>
<proteinExistence type="predicted"/>
<dbReference type="EMBL" id="AGEL01000015">
    <property type="protein sequence ID" value="EHO15705.1"/>
    <property type="molecule type" value="Genomic_DNA"/>
</dbReference>
<evidence type="ECO:0000313" key="2">
    <source>
        <dbReference type="EMBL" id="EHO15705.1"/>
    </source>
</evidence>
<feature type="transmembrane region" description="Helical" evidence="1">
    <location>
        <begin position="44"/>
        <end position="73"/>
    </location>
</feature>
<protein>
    <recommendedName>
        <fullName evidence="4">Prepilin type IV endopeptidase peptidase domain-containing protein</fullName>
    </recommendedName>
</protein>
<comment type="caution">
    <text evidence="2">The sequence shown here is derived from an EMBL/GenBank/DDBJ whole genome shotgun (WGS) entry which is preliminary data.</text>
</comment>
<sequence>MFATTLFGCFSLTLFSLACACEDFLYQTVPRRFFELLLLLELGFYLWRLFFVRATVPTELLLSLCLSLPLLAFSLLSREALGLGDALFLLCFGLGAGFHRLLFLLTAGFLSAALLSLFLLCRRFGRPKKAGTERIPLLPFFLLPALFCLFSPGKVLS</sequence>
<gene>
    <name evidence="2" type="ORF">HMPREF9623_02026</name>
</gene>
<evidence type="ECO:0008006" key="4">
    <source>
        <dbReference type="Google" id="ProtNLM"/>
    </source>
</evidence>
<keyword evidence="1" id="KW-0812">Transmembrane</keyword>
<dbReference type="AlphaFoldDB" id="A0AA36Y3D9"/>
<name>A0AA36Y3D9_9FIRM</name>
<dbReference type="GO" id="GO:0016020">
    <property type="term" value="C:membrane"/>
    <property type="evidence" value="ECO:0007669"/>
    <property type="project" value="InterPro"/>
</dbReference>
<dbReference type="Proteomes" id="UP000018466">
    <property type="component" value="Unassembled WGS sequence"/>
</dbReference>
<dbReference type="GO" id="GO:0004190">
    <property type="term" value="F:aspartic-type endopeptidase activity"/>
    <property type="evidence" value="ECO:0007669"/>
    <property type="project" value="InterPro"/>
</dbReference>
<keyword evidence="3" id="KW-1185">Reference proteome</keyword>
<evidence type="ECO:0000313" key="3">
    <source>
        <dbReference type="Proteomes" id="UP000018466"/>
    </source>
</evidence>
<keyword evidence="1" id="KW-1133">Transmembrane helix</keyword>
<keyword evidence="1" id="KW-0472">Membrane</keyword>
<accession>A0AA36Y3D9</accession>
<dbReference type="GeneID" id="86941741"/>
<feature type="transmembrane region" description="Helical" evidence="1">
    <location>
        <begin position="104"/>
        <end position="125"/>
    </location>
</feature>
<organism evidence="2 3">
    <name type="scientific">Stomatobaculum longum</name>
    <dbReference type="NCBI Taxonomy" id="796942"/>
    <lineage>
        <taxon>Bacteria</taxon>
        <taxon>Bacillati</taxon>
        <taxon>Bacillota</taxon>
        <taxon>Clostridia</taxon>
        <taxon>Lachnospirales</taxon>
        <taxon>Lachnospiraceae</taxon>
        <taxon>Stomatobaculum</taxon>
    </lineage>
</organism>
<reference evidence="2 3" key="1">
    <citation type="submission" date="2011-10" db="EMBL/GenBank/DDBJ databases">
        <title>The Genome Sequence of Lachnospiraceae bacterium ACC2.</title>
        <authorList>
            <consortium name="The Broad Institute Genome Sequencing Platform"/>
            <person name="Earl A."/>
            <person name="Ward D."/>
            <person name="Feldgarden M."/>
            <person name="Gevers D."/>
            <person name="Sizova M."/>
            <person name="Hazen A."/>
            <person name="Epstein S."/>
            <person name="Young S.K."/>
            <person name="Zeng Q."/>
            <person name="Gargeya S."/>
            <person name="Fitzgerald M."/>
            <person name="Haas B."/>
            <person name="Abouelleil A."/>
            <person name="Alvarado L."/>
            <person name="Arachchi H.M."/>
            <person name="Berlin A."/>
            <person name="Brown A."/>
            <person name="Chapman S.B."/>
            <person name="Chen Z."/>
            <person name="Dunbar C."/>
            <person name="Freedman E."/>
            <person name="Gearin G."/>
            <person name="Goldberg J."/>
            <person name="Griggs A."/>
            <person name="Gujja S."/>
            <person name="Heiman D."/>
            <person name="Howarth C."/>
            <person name="Larson L."/>
            <person name="Lui A."/>
            <person name="MacDonald P.J.P."/>
            <person name="Montmayeur A."/>
            <person name="Murphy C."/>
            <person name="Neiman D."/>
            <person name="Pearson M."/>
            <person name="Priest M."/>
            <person name="Roberts A."/>
            <person name="Saif S."/>
            <person name="Shea T."/>
            <person name="Shenoy N."/>
            <person name="Sisk P."/>
            <person name="Stolte C."/>
            <person name="Sykes S."/>
            <person name="Wortman J."/>
            <person name="Nusbaum C."/>
            <person name="Birren B."/>
        </authorList>
    </citation>
    <scope>NUCLEOTIDE SEQUENCE [LARGE SCALE GENOMIC DNA]</scope>
    <source>
        <strain evidence="2 3">ACC2</strain>
    </source>
</reference>
<evidence type="ECO:0000256" key="1">
    <source>
        <dbReference type="SAM" id="Phobius"/>
    </source>
</evidence>